<sequence>MLALGSCGPSNGSGPVEVAIIGTPESLFQQGVRLSPSAQHLRATTFEGLVALDQGGQIVPAIAERWIITDDGLSYIFRLREGTWPDGEEITAADVRRLLRDDIRRLRGTSLGLDLAKVEEIRAMTGRVIEIRLSGPMPDFLRLLAQPELGFVKSGGGSGPMVLSRDEDTMLARLSALPPEARGLPVREDWEALARPLEVRALAAQEAVAAFSRGDIDLVLGGSLIDFPLAEAGPLSRGTIQVDPALGLLGLVIRQEKGLLADPVRREALSMAIDRAALIQPFGLGGWQASTWIVPPGQFAGAAVPSQRWQDLSQDDRRAIAAGRMREWVAQSGEEARVRVGLPVGPGSDLLYRQLTRAWAAIGVNVERVAPGDGAEIELRDNVARYSSPRWYLNQFHCSLKAGLCSPEADALVRQSLDERDLATREKLLAEAHAALVAREAYIPLGAPVRWSLVRGSIANYRANQWGLHPLFPLSQPTT</sequence>
<dbReference type="AlphaFoldDB" id="A0A1M7T0Q0"/>
<dbReference type="GO" id="GO:1904680">
    <property type="term" value="F:peptide transmembrane transporter activity"/>
    <property type="evidence" value="ECO:0007669"/>
    <property type="project" value="TreeGrafter"/>
</dbReference>
<keyword evidence="7" id="KW-1185">Reference proteome</keyword>
<dbReference type="Gene3D" id="3.10.105.10">
    <property type="entry name" value="Dipeptide-binding Protein, Domain 3"/>
    <property type="match status" value="1"/>
</dbReference>
<reference evidence="7" key="1">
    <citation type="submission" date="2016-12" db="EMBL/GenBank/DDBJ databases">
        <authorList>
            <person name="Varghese N."/>
            <person name="Submissions S."/>
        </authorList>
    </citation>
    <scope>NUCLEOTIDE SEQUENCE [LARGE SCALE GENOMIC DNA]</scope>
    <source>
        <strain evidence="7">DSM 11032</strain>
    </source>
</reference>
<keyword evidence="3" id="KW-0813">Transport</keyword>
<evidence type="ECO:0000256" key="1">
    <source>
        <dbReference type="ARBA" id="ARBA00004418"/>
    </source>
</evidence>
<protein>
    <submittedName>
        <fullName evidence="6">Extracellular solute-binding protein, family 5 Middle</fullName>
    </submittedName>
</protein>
<evidence type="ECO:0000256" key="3">
    <source>
        <dbReference type="ARBA" id="ARBA00022448"/>
    </source>
</evidence>
<dbReference type="InterPro" id="IPR039424">
    <property type="entry name" value="SBP_5"/>
</dbReference>
<dbReference type="STRING" id="198312.SAMN02745193_02720"/>
<comment type="similarity">
    <text evidence="2">Belongs to the bacterial solute-binding protein 5 family.</text>
</comment>
<feature type="domain" description="Solute-binding protein family 5" evidence="5">
    <location>
        <begin position="57"/>
        <end position="152"/>
    </location>
</feature>
<evidence type="ECO:0000313" key="6">
    <source>
        <dbReference type="EMBL" id="SHN64316.1"/>
    </source>
</evidence>
<dbReference type="EMBL" id="FRDF01000017">
    <property type="protein sequence ID" value="SHN64316.1"/>
    <property type="molecule type" value="Genomic_DNA"/>
</dbReference>
<feature type="domain" description="Solute-binding protein family 5" evidence="5">
    <location>
        <begin position="203"/>
        <end position="314"/>
    </location>
</feature>
<evidence type="ECO:0000256" key="4">
    <source>
        <dbReference type="ARBA" id="ARBA00022729"/>
    </source>
</evidence>
<gene>
    <name evidence="6" type="ORF">SAMN02745193_02720</name>
</gene>
<dbReference type="SUPFAM" id="SSF53850">
    <property type="entry name" value="Periplasmic binding protein-like II"/>
    <property type="match status" value="1"/>
</dbReference>
<dbReference type="PANTHER" id="PTHR30290:SF10">
    <property type="entry name" value="PERIPLASMIC OLIGOPEPTIDE-BINDING PROTEIN-RELATED"/>
    <property type="match status" value="1"/>
</dbReference>
<keyword evidence="4" id="KW-0732">Signal</keyword>
<proteinExistence type="inferred from homology"/>
<dbReference type="GO" id="GO:0015833">
    <property type="term" value="P:peptide transport"/>
    <property type="evidence" value="ECO:0007669"/>
    <property type="project" value="TreeGrafter"/>
</dbReference>
<dbReference type="GO" id="GO:0030313">
    <property type="term" value="C:cell envelope"/>
    <property type="evidence" value="ECO:0007669"/>
    <property type="project" value="UniProtKB-SubCell"/>
</dbReference>
<accession>A0A1M7T0Q0</accession>
<evidence type="ECO:0000313" key="7">
    <source>
        <dbReference type="Proteomes" id="UP000184391"/>
    </source>
</evidence>
<organism evidence="6 7">
    <name type="scientific">Erythrobacter sanguineus</name>
    <dbReference type="NCBI Taxonomy" id="198312"/>
    <lineage>
        <taxon>Bacteria</taxon>
        <taxon>Pseudomonadati</taxon>
        <taxon>Pseudomonadota</taxon>
        <taxon>Alphaproteobacteria</taxon>
        <taxon>Sphingomonadales</taxon>
        <taxon>Erythrobacteraceae</taxon>
        <taxon>Erythrobacter/Porphyrobacter group</taxon>
        <taxon>Erythrobacter</taxon>
    </lineage>
</organism>
<dbReference type="PANTHER" id="PTHR30290">
    <property type="entry name" value="PERIPLASMIC BINDING COMPONENT OF ABC TRANSPORTER"/>
    <property type="match status" value="1"/>
</dbReference>
<comment type="subcellular location">
    <subcellularLocation>
        <location evidence="1">Periplasm</location>
    </subcellularLocation>
</comment>
<dbReference type="Proteomes" id="UP000184391">
    <property type="component" value="Unassembled WGS sequence"/>
</dbReference>
<evidence type="ECO:0000256" key="2">
    <source>
        <dbReference type="ARBA" id="ARBA00005695"/>
    </source>
</evidence>
<dbReference type="RefSeq" id="WP_245790206.1">
    <property type="nucleotide sequence ID" value="NZ_FRDF01000017.1"/>
</dbReference>
<name>A0A1M7T0Q0_9SPHN</name>
<evidence type="ECO:0000259" key="5">
    <source>
        <dbReference type="Pfam" id="PF00496"/>
    </source>
</evidence>
<dbReference type="InterPro" id="IPR000914">
    <property type="entry name" value="SBP_5_dom"/>
</dbReference>
<dbReference type="Pfam" id="PF00496">
    <property type="entry name" value="SBP_bac_5"/>
    <property type="match status" value="2"/>
</dbReference>
<dbReference type="Gene3D" id="3.40.190.10">
    <property type="entry name" value="Periplasmic binding protein-like II"/>
    <property type="match status" value="2"/>
</dbReference>